<dbReference type="AlphaFoldDB" id="A0A7M4DGQ4"/>
<dbReference type="InterPro" id="IPR029060">
    <property type="entry name" value="PIN-like_dom_sf"/>
</dbReference>
<keyword evidence="6 8" id="KW-0460">Magnesium</keyword>
<comment type="function">
    <text evidence="8">Toxic component of a toxin-antitoxin (TA) system. An RNase.</text>
</comment>
<dbReference type="EMBL" id="CACRYJ010000017">
    <property type="protein sequence ID" value="VZO36097.1"/>
    <property type="molecule type" value="Genomic_DNA"/>
</dbReference>
<dbReference type="PANTHER" id="PTHR33653:SF1">
    <property type="entry name" value="RIBONUCLEASE VAPC2"/>
    <property type="match status" value="1"/>
</dbReference>
<keyword evidence="2 8" id="KW-1277">Toxin-antitoxin system</keyword>
<sequence length="128" mass="13429">MIVDTSAVVALILDEPEAAAIRAALVSGAVMSAATYVELGVVVHRKGGEAATRRLDALLEELGIEIVPLTPRQGRLARAAYAEYGRGSGHPAALDLGDCSSYALAADRREQLLFVGRDFVHTDAVSAL</sequence>
<feature type="domain" description="PIN" evidence="9">
    <location>
        <begin position="1"/>
        <end position="123"/>
    </location>
</feature>
<comment type="caution">
    <text evidence="10">The sequence shown here is derived from an EMBL/GenBank/DDBJ whole genome shotgun (WGS) entry which is preliminary data.</text>
</comment>
<gene>
    <name evidence="8" type="primary">vapC</name>
    <name evidence="10" type="ORF">HALOF300_01301</name>
</gene>
<dbReference type="SUPFAM" id="SSF88723">
    <property type="entry name" value="PIN domain-like"/>
    <property type="match status" value="1"/>
</dbReference>
<dbReference type="GO" id="GO:0016787">
    <property type="term" value="F:hydrolase activity"/>
    <property type="evidence" value="ECO:0007669"/>
    <property type="project" value="UniProtKB-KW"/>
</dbReference>
<keyword evidence="8" id="KW-0800">Toxin</keyword>
<feature type="binding site" evidence="8">
    <location>
        <position position="98"/>
    </location>
    <ligand>
        <name>Mg(2+)</name>
        <dbReference type="ChEBI" id="CHEBI:18420"/>
    </ligand>
</feature>
<dbReference type="InterPro" id="IPR050556">
    <property type="entry name" value="Type_II_TA_system_RNase"/>
</dbReference>
<evidence type="ECO:0000256" key="4">
    <source>
        <dbReference type="ARBA" id="ARBA00022723"/>
    </source>
</evidence>
<dbReference type="RefSeq" id="WP_156740115.1">
    <property type="nucleotide sequence ID" value="NZ_CACRYJ010000017.1"/>
</dbReference>
<dbReference type="Gene3D" id="3.40.50.1010">
    <property type="entry name" value="5'-nuclease"/>
    <property type="match status" value="1"/>
</dbReference>
<dbReference type="GO" id="GO:0004540">
    <property type="term" value="F:RNA nuclease activity"/>
    <property type="evidence" value="ECO:0007669"/>
    <property type="project" value="InterPro"/>
</dbReference>
<protein>
    <recommendedName>
        <fullName evidence="8">Ribonuclease VapC</fullName>
        <shortName evidence="8">RNase VapC</shortName>
        <ecNumber evidence="8">3.1.-.-</ecNumber>
    </recommendedName>
    <alternativeName>
        <fullName evidence="8">Toxin VapC</fullName>
    </alternativeName>
</protein>
<evidence type="ECO:0000256" key="3">
    <source>
        <dbReference type="ARBA" id="ARBA00022722"/>
    </source>
</evidence>
<organism evidence="10 11">
    <name type="scientific">Occultella aeris</name>
    <dbReference type="NCBI Taxonomy" id="2761496"/>
    <lineage>
        <taxon>Bacteria</taxon>
        <taxon>Bacillati</taxon>
        <taxon>Actinomycetota</taxon>
        <taxon>Actinomycetes</taxon>
        <taxon>Micrococcales</taxon>
        <taxon>Ruaniaceae</taxon>
        <taxon>Occultella</taxon>
    </lineage>
</organism>
<evidence type="ECO:0000256" key="8">
    <source>
        <dbReference type="HAMAP-Rule" id="MF_00265"/>
    </source>
</evidence>
<evidence type="ECO:0000256" key="2">
    <source>
        <dbReference type="ARBA" id="ARBA00022649"/>
    </source>
</evidence>
<dbReference type="InterPro" id="IPR002716">
    <property type="entry name" value="PIN_dom"/>
</dbReference>
<accession>A0A7M4DGQ4</accession>
<keyword evidence="3 8" id="KW-0540">Nuclease</keyword>
<dbReference type="HAMAP" id="MF_00265">
    <property type="entry name" value="VapC_Nob1"/>
    <property type="match status" value="1"/>
</dbReference>
<keyword evidence="4 8" id="KW-0479">Metal-binding</keyword>
<comment type="cofactor">
    <cofactor evidence="1 8">
        <name>Mg(2+)</name>
        <dbReference type="ChEBI" id="CHEBI:18420"/>
    </cofactor>
</comment>
<keyword evidence="11" id="KW-1185">Reference proteome</keyword>
<evidence type="ECO:0000313" key="11">
    <source>
        <dbReference type="Proteomes" id="UP000419743"/>
    </source>
</evidence>
<dbReference type="InterPro" id="IPR022907">
    <property type="entry name" value="VapC_family"/>
</dbReference>
<proteinExistence type="inferred from homology"/>
<evidence type="ECO:0000256" key="5">
    <source>
        <dbReference type="ARBA" id="ARBA00022801"/>
    </source>
</evidence>
<dbReference type="PANTHER" id="PTHR33653">
    <property type="entry name" value="RIBONUCLEASE VAPC2"/>
    <property type="match status" value="1"/>
</dbReference>
<dbReference type="Proteomes" id="UP000419743">
    <property type="component" value="Unassembled WGS sequence"/>
</dbReference>
<keyword evidence="5 8" id="KW-0378">Hydrolase</keyword>
<reference evidence="10 11" key="1">
    <citation type="submission" date="2019-11" db="EMBL/GenBank/DDBJ databases">
        <authorList>
            <person name="Criscuolo A."/>
        </authorList>
    </citation>
    <scope>NUCLEOTIDE SEQUENCE [LARGE SCALE GENOMIC DNA]</scope>
    <source>
        <strain evidence="10">CIP111667</strain>
    </source>
</reference>
<evidence type="ECO:0000256" key="6">
    <source>
        <dbReference type="ARBA" id="ARBA00022842"/>
    </source>
</evidence>
<comment type="similarity">
    <text evidence="7 8">Belongs to the PINc/VapC protein family.</text>
</comment>
<evidence type="ECO:0000256" key="7">
    <source>
        <dbReference type="ARBA" id="ARBA00038093"/>
    </source>
</evidence>
<evidence type="ECO:0000256" key="1">
    <source>
        <dbReference type="ARBA" id="ARBA00001946"/>
    </source>
</evidence>
<dbReference type="EC" id="3.1.-.-" evidence="8"/>
<dbReference type="GO" id="GO:0000287">
    <property type="term" value="F:magnesium ion binding"/>
    <property type="evidence" value="ECO:0007669"/>
    <property type="project" value="UniProtKB-UniRule"/>
</dbReference>
<dbReference type="CDD" id="cd09871">
    <property type="entry name" value="PIN_MtVapC28-VapC30-like"/>
    <property type="match status" value="1"/>
</dbReference>
<feature type="binding site" evidence="8">
    <location>
        <position position="4"/>
    </location>
    <ligand>
        <name>Mg(2+)</name>
        <dbReference type="ChEBI" id="CHEBI:18420"/>
    </ligand>
</feature>
<dbReference type="GO" id="GO:0090729">
    <property type="term" value="F:toxin activity"/>
    <property type="evidence" value="ECO:0007669"/>
    <property type="project" value="UniProtKB-KW"/>
</dbReference>
<dbReference type="Pfam" id="PF01850">
    <property type="entry name" value="PIN"/>
    <property type="match status" value="1"/>
</dbReference>
<evidence type="ECO:0000259" key="9">
    <source>
        <dbReference type="Pfam" id="PF01850"/>
    </source>
</evidence>
<evidence type="ECO:0000313" key="10">
    <source>
        <dbReference type="EMBL" id="VZO36097.1"/>
    </source>
</evidence>
<name>A0A7M4DGQ4_9MICO</name>